<dbReference type="Proteomes" id="UP000184074">
    <property type="component" value="Unassembled WGS sequence"/>
</dbReference>
<evidence type="ECO:0000313" key="4">
    <source>
        <dbReference type="Proteomes" id="UP000184074"/>
    </source>
</evidence>
<name>A0A1M5QX27_9RHOB</name>
<sequence length="156" mass="16737">MDWILMIAGLAAALVAGVFLSFSDFIMRGLIQAPASQGAAGMVGLNRTVYRSVFMVLLLGLVPVSGGLGLFALWQFEGAAPLLTLVGAVIYLIGVFAVTGMGNVPMNKRLDAMDGQPRETADYWPRYAQRWTRLNHARTFSSGIAAVCWLVAAQTV</sequence>
<gene>
    <name evidence="2" type="ORF">SAMN05444003_2277</name>
    <name evidence="3" type="ORF">SAMN05444003_2373</name>
</gene>
<dbReference type="OrthoDB" id="428263at2"/>
<keyword evidence="1" id="KW-0812">Transmembrane</keyword>
<accession>A0A1M5QX27</accession>
<evidence type="ECO:0000313" key="3">
    <source>
        <dbReference type="EMBL" id="SHH18652.1"/>
    </source>
</evidence>
<feature type="transmembrane region" description="Helical" evidence="1">
    <location>
        <begin position="6"/>
        <end position="27"/>
    </location>
</feature>
<reference evidence="3 4" key="1">
    <citation type="submission" date="2016-11" db="EMBL/GenBank/DDBJ databases">
        <authorList>
            <person name="Jaros S."/>
            <person name="Januszkiewicz K."/>
            <person name="Wedrychowicz H."/>
        </authorList>
    </citation>
    <scope>NUCLEOTIDE SEQUENCE [LARGE SCALE GENOMIC DNA]</scope>
    <source>
        <strain evidence="3 4">DSM 28715</strain>
    </source>
</reference>
<dbReference type="Pfam" id="PF08592">
    <property type="entry name" value="Anthrone_oxy"/>
    <property type="match status" value="1"/>
</dbReference>
<dbReference type="EMBL" id="FQXB01000003">
    <property type="protein sequence ID" value="SHH16623.1"/>
    <property type="molecule type" value="Genomic_DNA"/>
</dbReference>
<evidence type="ECO:0000313" key="2">
    <source>
        <dbReference type="EMBL" id="SHH16623.1"/>
    </source>
</evidence>
<feature type="transmembrane region" description="Helical" evidence="1">
    <location>
        <begin position="80"/>
        <end position="99"/>
    </location>
</feature>
<dbReference type="EMBL" id="FQXB01000003">
    <property type="protein sequence ID" value="SHH18652.1"/>
    <property type="molecule type" value="Genomic_DNA"/>
</dbReference>
<dbReference type="RefSeq" id="WP_072901159.1">
    <property type="nucleotide sequence ID" value="NZ_FQXB01000003.1"/>
</dbReference>
<keyword evidence="1" id="KW-1133">Transmembrane helix</keyword>
<feature type="transmembrane region" description="Helical" evidence="1">
    <location>
        <begin position="48"/>
        <end position="74"/>
    </location>
</feature>
<keyword evidence="4" id="KW-1185">Reference proteome</keyword>
<evidence type="ECO:0000256" key="1">
    <source>
        <dbReference type="SAM" id="Phobius"/>
    </source>
</evidence>
<organism evidence="3 4">
    <name type="scientific">Cognatiyoonia sediminum</name>
    <dbReference type="NCBI Taxonomy" id="1508389"/>
    <lineage>
        <taxon>Bacteria</taxon>
        <taxon>Pseudomonadati</taxon>
        <taxon>Pseudomonadota</taxon>
        <taxon>Alphaproteobacteria</taxon>
        <taxon>Rhodobacterales</taxon>
        <taxon>Paracoccaceae</taxon>
        <taxon>Cognatiyoonia</taxon>
    </lineage>
</organism>
<dbReference type="STRING" id="1508389.SAMN05444003_2277"/>
<proteinExistence type="predicted"/>
<protein>
    <submittedName>
        <fullName evidence="3">Uncharacterized membrane protein</fullName>
    </submittedName>
</protein>
<dbReference type="AlphaFoldDB" id="A0A1M5QX27"/>
<keyword evidence="1" id="KW-0472">Membrane</keyword>
<dbReference type="InterPro" id="IPR013901">
    <property type="entry name" value="Anthrone_oxy"/>
</dbReference>